<organism evidence="1 2">
    <name type="scientific">Blastochloris tepida</name>
    <dbReference type="NCBI Taxonomy" id="2233851"/>
    <lineage>
        <taxon>Bacteria</taxon>
        <taxon>Pseudomonadati</taxon>
        <taxon>Pseudomonadota</taxon>
        <taxon>Alphaproteobacteria</taxon>
        <taxon>Hyphomicrobiales</taxon>
        <taxon>Blastochloridaceae</taxon>
        <taxon>Blastochloris</taxon>
    </lineage>
</organism>
<evidence type="ECO:0000313" key="1">
    <source>
        <dbReference type="EMBL" id="BBF93258.1"/>
    </source>
</evidence>
<dbReference type="KEGG" id="blag:BLTE_19430"/>
<protein>
    <submittedName>
        <fullName evidence="1">Uncharacterized protein</fullName>
    </submittedName>
</protein>
<reference evidence="1 2" key="1">
    <citation type="submission" date="2018-08" db="EMBL/GenBank/DDBJ databases">
        <title>Complete genome sequencing of Blastochloris tepida GI.</title>
        <authorList>
            <person name="Tsukatani Y."/>
            <person name="Mori H."/>
        </authorList>
    </citation>
    <scope>NUCLEOTIDE SEQUENCE [LARGE SCALE GENOMIC DNA]</scope>
    <source>
        <strain evidence="1 2">GI</strain>
    </source>
</reference>
<proteinExistence type="predicted"/>
<gene>
    <name evidence="1" type="ORF">BLTE_19430</name>
</gene>
<dbReference type="OrthoDB" id="7889158at2"/>
<name>A0A348G125_9HYPH</name>
<dbReference type="EMBL" id="AP018907">
    <property type="protein sequence ID" value="BBF93258.1"/>
    <property type="molecule type" value="Genomic_DNA"/>
</dbReference>
<evidence type="ECO:0000313" key="2">
    <source>
        <dbReference type="Proteomes" id="UP000266934"/>
    </source>
</evidence>
<dbReference type="AlphaFoldDB" id="A0A348G125"/>
<sequence length="81" mass="8790">MTKLLDQALEAVRRLPAGEQDEIARLMMRWASGPADAGDDDIAELDRRACAAAAGPVVAHDDVSAWLATWGTPAFKPWSER</sequence>
<keyword evidence="2" id="KW-1185">Reference proteome</keyword>
<accession>A0A348G125</accession>
<dbReference type="Proteomes" id="UP000266934">
    <property type="component" value="Chromosome"/>
</dbReference>
<dbReference type="RefSeq" id="WP_126399806.1">
    <property type="nucleotide sequence ID" value="NZ_AP018907.1"/>
</dbReference>